<dbReference type="Pfam" id="PF24852">
    <property type="entry name" value="DUF7726"/>
    <property type="match status" value="1"/>
</dbReference>
<dbReference type="EMBL" id="KE504127">
    <property type="protein sequence ID" value="EPT04212.1"/>
    <property type="molecule type" value="Genomic_DNA"/>
</dbReference>
<feature type="domain" description="DUF7726" evidence="2">
    <location>
        <begin position="86"/>
        <end position="160"/>
    </location>
</feature>
<dbReference type="HOGENOM" id="CLU_116575_1_0_1"/>
<feature type="compositionally biased region" description="Low complexity" evidence="1">
    <location>
        <begin position="38"/>
        <end position="56"/>
    </location>
</feature>
<name>S8EGK7_FOMSC</name>
<keyword evidence="4" id="KW-1185">Reference proteome</keyword>
<dbReference type="InParanoid" id="S8EGK7"/>
<dbReference type="eggNOG" id="ENOG502S77C">
    <property type="taxonomic scope" value="Eukaryota"/>
</dbReference>
<organism evidence="3 4">
    <name type="scientific">Fomitopsis schrenkii</name>
    <name type="common">Brown rot fungus</name>
    <dbReference type="NCBI Taxonomy" id="2126942"/>
    <lineage>
        <taxon>Eukaryota</taxon>
        <taxon>Fungi</taxon>
        <taxon>Dikarya</taxon>
        <taxon>Basidiomycota</taxon>
        <taxon>Agaricomycotina</taxon>
        <taxon>Agaricomycetes</taxon>
        <taxon>Polyporales</taxon>
        <taxon>Fomitopsis</taxon>
    </lineage>
</organism>
<dbReference type="OrthoDB" id="2592504at2759"/>
<evidence type="ECO:0000313" key="4">
    <source>
        <dbReference type="Proteomes" id="UP000015241"/>
    </source>
</evidence>
<accession>S8EGK7</accession>
<dbReference type="InterPro" id="IPR056143">
    <property type="entry name" value="DUF7726"/>
</dbReference>
<dbReference type="PANTHER" id="PTHR42339">
    <property type="entry name" value="HISTONE H1"/>
    <property type="match status" value="1"/>
</dbReference>
<reference evidence="3 4" key="1">
    <citation type="journal article" date="2012" name="Science">
        <title>The Paleozoic origin of enzymatic lignin decomposition reconstructed from 31 fungal genomes.</title>
        <authorList>
            <person name="Floudas D."/>
            <person name="Binder M."/>
            <person name="Riley R."/>
            <person name="Barry K."/>
            <person name="Blanchette R.A."/>
            <person name="Henrissat B."/>
            <person name="Martinez A.T."/>
            <person name="Otillar R."/>
            <person name="Spatafora J.W."/>
            <person name="Yadav J.S."/>
            <person name="Aerts A."/>
            <person name="Benoit I."/>
            <person name="Boyd A."/>
            <person name="Carlson A."/>
            <person name="Copeland A."/>
            <person name="Coutinho P.M."/>
            <person name="de Vries R.P."/>
            <person name="Ferreira P."/>
            <person name="Findley K."/>
            <person name="Foster B."/>
            <person name="Gaskell J."/>
            <person name="Glotzer D."/>
            <person name="Gorecki P."/>
            <person name="Heitman J."/>
            <person name="Hesse C."/>
            <person name="Hori C."/>
            <person name="Igarashi K."/>
            <person name="Jurgens J.A."/>
            <person name="Kallen N."/>
            <person name="Kersten P."/>
            <person name="Kohler A."/>
            <person name="Kuees U."/>
            <person name="Kumar T.K.A."/>
            <person name="Kuo A."/>
            <person name="LaButti K."/>
            <person name="Larrondo L.F."/>
            <person name="Lindquist E."/>
            <person name="Ling A."/>
            <person name="Lombard V."/>
            <person name="Lucas S."/>
            <person name="Lundell T."/>
            <person name="Martin R."/>
            <person name="McLaughlin D.J."/>
            <person name="Morgenstern I."/>
            <person name="Morin E."/>
            <person name="Murat C."/>
            <person name="Nagy L.G."/>
            <person name="Nolan M."/>
            <person name="Ohm R.A."/>
            <person name="Patyshakuliyeva A."/>
            <person name="Rokas A."/>
            <person name="Ruiz-Duenas F.J."/>
            <person name="Sabat G."/>
            <person name="Salamov A."/>
            <person name="Samejima M."/>
            <person name="Schmutz J."/>
            <person name="Slot J.C."/>
            <person name="St John F."/>
            <person name="Stenlid J."/>
            <person name="Sun H."/>
            <person name="Sun S."/>
            <person name="Syed K."/>
            <person name="Tsang A."/>
            <person name="Wiebenga A."/>
            <person name="Young D."/>
            <person name="Pisabarro A."/>
            <person name="Eastwood D.C."/>
            <person name="Martin F."/>
            <person name="Cullen D."/>
            <person name="Grigoriev I.V."/>
            <person name="Hibbett D.S."/>
        </authorList>
    </citation>
    <scope>NUCLEOTIDE SEQUENCE</scope>
    <source>
        <strain evidence="4">FP-58527</strain>
    </source>
</reference>
<evidence type="ECO:0000256" key="1">
    <source>
        <dbReference type="SAM" id="MobiDB-lite"/>
    </source>
</evidence>
<sequence length="190" mass="20983">MPKRKSDVVDEDAFGASNVSDAASPGAEQPKAKKARTSKASGSGAADASTSAVSTKGKGKATKAKEPAPSKNWWEIELEGEDDVSVPVYDDCNDIRRKIRALQQTPGFKITHWLEKIGKINNNSYQRFMKQTGPTGGAENGTYYAAYVYFEKVRIAEGKKKTPKRIRMEDEHLSGLPLVDRKHVWVIGRR</sequence>
<proteinExistence type="predicted"/>
<gene>
    <name evidence="3" type="ORF">FOMPIDRAFT_1046086</name>
</gene>
<dbReference type="Proteomes" id="UP000015241">
    <property type="component" value="Unassembled WGS sequence"/>
</dbReference>
<dbReference type="AlphaFoldDB" id="S8EGK7"/>
<feature type="region of interest" description="Disordered" evidence="1">
    <location>
        <begin position="1"/>
        <end position="69"/>
    </location>
</feature>
<protein>
    <recommendedName>
        <fullName evidence="2">DUF7726 domain-containing protein</fullName>
    </recommendedName>
</protein>
<evidence type="ECO:0000259" key="2">
    <source>
        <dbReference type="Pfam" id="PF24852"/>
    </source>
</evidence>
<evidence type="ECO:0000313" key="3">
    <source>
        <dbReference type="EMBL" id="EPT04212.1"/>
    </source>
</evidence>
<dbReference type="PANTHER" id="PTHR42339:SF1">
    <property type="entry name" value="HISTONE H1"/>
    <property type="match status" value="1"/>
</dbReference>